<evidence type="ECO:0000256" key="2">
    <source>
        <dbReference type="ARBA" id="ARBA00008954"/>
    </source>
</evidence>
<dbReference type="SUPFAM" id="SSF53383">
    <property type="entry name" value="PLP-dependent transferases"/>
    <property type="match status" value="1"/>
</dbReference>
<evidence type="ECO:0000313" key="6">
    <source>
        <dbReference type="EMBL" id="KAA1063799.1"/>
    </source>
</evidence>
<proteinExistence type="inferred from homology"/>
<dbReference type="InterPro" id="IPR015424">
    <property type="entry name" value="PyrdxlP-dep_Trfase"/>
</dbReference>
<sequence length="169" mass="18371">MLTMAKPLANGVPIGAVMMRDNVAKKIAIGDHGTTFGGAPLQTAIAKHVLERICKESFMDQVRGTSEVLKKELNRLVAEYPNILTGPVRGRGLIMGLEVKNLQSEDHAKQSEPTISQIINLSRQNGLLLLSCGQSIIRFVPSLIISHSEVSQMILILEKVLAHLSSPKV</sequence>
<evidence type="ECO:0000256" key="4">
    <source>
        <dbReference type="ARBA" id="ARBA00022679"/>
    </source>
</evidence>
<evidence type="ECO:0000256" key="3">
    <source>
        <dbReference type="ARBA" id="ARBA00022576"/>
    </source>
</evidence>
<organism evidence="6 7">
    <name type="scientific">Puccinia graminis f. sp. tritici</name>
    <dbReference type="NCBI Taxonomy" id="56615"/>
    <lineage>
        <taxon>Eukaryota</taxon>
        <taxon>Fungi</taxon>
        <taxon>Dikarya</taxon>
        <taxon>Basidiomycota</taxon>
        <taxon>Pucciniomycotina</taxon>
        <taxon>Pucciniomycetes</taxon>
        <taxon>Pucciniales</taxon>
        <taxon>Pucciniaceae</taxon>
        <taxon>Puccinia</taxon>
    </lineage>
</organism>
<name>A0A5B0LHF7_PUCGR</name>
<evidence type="ECO:0000256" key="1">
    <source>
        <dbReference type="ARBA" id="ARBA00001933"/>
    </source>
</evidence>
<dbReference type="Pfam" id="PF00202">
    <property type="entry name" value="Aminotran_3"/>
    <property type="match status" value="1"/>
</dbReference>
<accession>A0A5B0LHF7</accession>
<dbReference type="AlphaFoldDB" id="A0A5B0LHF7"/>
<dbReference type="InterPro" id="IPR005814">
    <property type="entry name" value="Aminotrans_3"/>
</dbReference>
<dbReference type="InterPro" id="IPR050103">
    <property type="entry name" value="Class-III_PLP-dep_AT"/>
</dbReference>
<gene>
    <name evidence="6" type="primary">ARG8_2</name>
    <name evidence="6" type="ORF">PGTUg99_006423</name>
</gene>
<evidence type="ECO:0000256" key="5">
    <source>
        <dbReference type="ARBA" id="ARBA00022898"/>
    </source>
</evidence>
<keyword evidence="3 6" id="KW-0032">Aminotransferase</keyword>
<dbReference type="GO" id="GO:0005759">
    <property type="term" value="C:mitochondrial matrix"/>
    <property type="evidence" value="ECO:0007669"/>
    <property type="project" value="TreeGrafter"/>
</dbReference>
<dbReference type="EMBL" id="VDEP01000522">
    <property type="protein sequence ID" value="KAA1063799.1"/>
    <property type="molecule type" value="Genomic_DNA"/>
</dbReference>
<dbReference type="InterPro" id="IPR015422">
    <property type="entry name" value="PyrdxlP-dep_Trfase_small"/>
</dbReference>
<protein>
    <submittedName>
        <fullName evidence="6">Acetylornithine aminotransferase</fullName>
    </submittedName>
</protein>
<dbReference type="Proteomes" id="UP000325313">
    <property type="component" value="Unassembled WGS sequence"/>
</dbReference>
<comment type="caution">
    <text evidence="6">The sequence shown here is derived from an EMBL/GenBank/DDBJ whole genome shotgun (WGS) entry which is preliminary data.</text>
</comment>
<reference evidence="6 7" key="1">
    <citation type="submission" date="2019-05" db="EMBL/GenBank/DDBJ databases">
        <title>Emergence of the Ug99 lineage of the wheat stem rust pathogen through somatic hybridization.</title>
        <authorList>
            <person name="Li F."/>
            <person name="Upadhyaya N.M."/>
            <person name="Sperschneider J."/>
            <person name="Matny O."/>
            <person name="Nguyen-Phuc H."/>
            <person name="Mago R."/>
            <person name="Raley C."/>
            <person name="Miller M.E."/>
            <person name="Silverstein K.A.T."/>
            <person name="Henningsen E."/>
            <person name="Hirsch C.D."/>
            <person name="Visser B."/>
            <person name="Pretorius Z.A."/>
            <person name="Steffenson B.J."/>
            <person name="Schwessinger B."/>
            <person name="Dodds P.N."/>
            <person name="Figueroa M."/>
        </authorList>
    </citation>
    <scope>NUCLEOTIDE SEQUENCE [LARGE SCALE GENOMIC DNA]</scope>
    <source>
        <strain evidence="6 7">Ug99</strain>
    </source>
</reference>
<dbReference type="Gene3D" id="3.90.1150.10">
    <property type="entry name" value="Aspartate Aminotransferase, domain 1"/>
    <property type="match status" value="1"/>
</dbReference>
<dbReference type="GO" id="GO:0042802">
    <property type="term" value="F:identical protein binding"/>
    <property type="evidence" value="ECO:0007669"/>
    <property type="project" value="TreeGrafter"/>
</dbReference>
<comment type="cofactor">
    <cofactor evidence="1">
        <name>pyridoxal 5'-phosphate</name>
        <dbReference type="ChEBI" id="CHEBI:597326"/>
    </cofactor>
</comment>
<keyword evidence="4 6" id="KW-0808">Transferase</keyword>
<dbReference type="GO" id="GO:0030170">
    <property type="term" value="F:pyridoxal phosphate binding"/>
    <property type="evidence" value="ECO:0007669"/>
    <property type="project" value="InterPro"/>
</dbReference>
<dbReference type="GO" id="GO:0008483">
    <property type="term" value="F:transaminase activity"/>
    <property type="evidence" value="ECO:0007669"/>
    <property type="project" value="UniProtKB-KW"/>
</dbReference>
<dbReference type="InterPro" id="IPR015421">
    <property type="entry name" value="PyrdxlP-dep_Trfase_major"/>
</dbReference>
<comment type="similarity">
    <text evidence="2">Belongs to the class-III pyridoxal-phosphate-dependent aminotransferase family.</text>
</comment>
<dbReference type="PANTHER" id="PTHR11986">
    <property type="entry name" value="AMINOTRANSFERASE CLASS III"/>
    <property type="match status" value="1"/>
</dbReference>
<dbReference type="PANTHER" id="PTHR11986:SF79">
    <property type="entry name" value="ACETYLORNITHINE AMINOTRANSFERASE, MITOCHONDRIAL"/>
    <property type="match status" value="1"/>
</dbReference>
<evidence type="ECO:0000313" key="7">
    <source>
        <dbReference type="Proteomes" id="UP000325313"/>
    </source>
</evidence>
<keyword evidence="5" id="KW-0663">Pyridoxal phosphate</keyword>
<dbReference type="Gene3D" id="3.40.640.10">
    <property type="entry name" value="Type I PLP-dependent aspartate aminotransferase-like (Major domain)"/>
    <property type="match status" value="1"/>
</dbReference>